<protein>
    <recommendedName>
        <fullName evidence="2">Jacalin-type lectin domain-containing protein</fullName>
    </recommendedName>
</protein>
<feature type="domain" description="Jacalin-type lectin" evidence="2">
    <location>
        <begin position="1"/>
        <end position="69"/>
    </location>
</feature>
<dbReference type="AlphaFoldDB" id="A0A2G5DHB2"/>
<dbReference type="EMBL" id="KZ305037">
    <property type="protein sequence ID" value="PIA42885.1"/>
    <property type="molecule type" value="Genomic_DNA"/>
</dbReference>
<dbReference type="GO" id="GO:0030246">
    <property type="term" value="F:carbohydrate binding"/>
    <property type="evidence" value="ECO:0007669"/>
    <property type="project" value="UniProtKB-KW"/>
</dbReference>
<dbReference type="InterPro" id="IPR036404">
    <property type="entry name" value="Jacalin-like_lectin_dom_sf"/>
</dbReference>
<accession>A0A2G5DHB2</accession>
<name>A0A2G5DHB2_AQUCA</name>
<gene>
    <name evidence="3" type="ORF">AQUCO_02000380v1</name>
</gene>
<dbReference type="STRING" id="218851.A0A2G5DHB2"/>
<evidence type="ECO:0000259" key="2">
    <source>
        <dbReference type="PROSITE" id="PS51752"/>
    </source>
</evidence>
<evidence type="ECO:0000256" key="1">
    <source>
        <dbReference type="ARBA" id="ARBA00022734"/>
    </source>
</evidence>
<keyword evidence="1" id="KW-0430">Lectin</keyword>
<reference evidence="3 4" key="1">
    <citation type="submission" date="2017-09" db="EMBL/GenBank/DDBJ databases">
        <title>WGS assembly of Aquilegia coerulea Goldsmith.</title>
        <authorList>
            <person name="Hodges S."/>
            <person name="Kramer E."/>
            <person name="Nordborg M."/>
            <person name="Tomkins J."/>
            <person name="Borevitz J."/>
            <person name="Derieg N."/>
            <person name="Yan J."/>
            <person name="Mihaltcheva S."/>
            <person name="Hayes R.D."/>
            <person name="Rokhsar D."/>
        </authorList>
    </citation>
    <scope>NUCLEOTIDE SEQUENCE [LARGE SCALE GENOMIC DNA]</scope>
    <source>
        <strain evidence="4">cv. Goldsmith</strain>
    </source>
</reference>
<dbReference type="PROSITE" id="PS51752">
    <property type="entry name" value="JACALIN_LECTIN"/>
    <property type="match status" value="1"/>
</dbReference>
<sequence length="76" mass="8311">MKVTGFYGPVEENGGLDALRSLSFYTNKGKYGPFGDEIGTYFASFPRNVVGFHGRAGVYLDDLSVHTEYIQPSAVV</sequence>
<dbReference type="Pfam" id="PF01419">
    <property type="entry name" value="Jacalin"/>
    <property type="match status" value="1"/>
</dbReference>
<dbReference type="PANTHER" id="PTHR47293">
    <property type="entry name" value="JACALIN-RELATED LECTIN 3"/>
    <property type="match status" value="1"/>
</dbReference>
<dbReference type="Proteomes" id="UP000230069">
    <property type="component" value="Unassembled WGS sequence"/>
</dbReference>
<keyword evidence="4" id="KW-1185">Reference proteome</keyword>
<evidence type="ECO:0000313" key="3">
    <source>
        <dbReference type="EMBL" id="PIA42885.1"/>
    </source>
</evidence>
<dbReference type="Gene3D" id="2.100.10.30">
    <property type="entry name" value="Jacalin-like lectin domain"/>
    <property type="match status" value="1"/>
</dbReference>
<dbReference type="OrthoDB" id="4325201at2759"/>
<organism evidence="3 4">
    <name type="scientific">Aquilegia coerulea</name>
    <name type="common">Rocky mountain columbine</name>
    <dbReference type="NCBI Taxonomy" id="218851"/>
    <lineage>
        <taxon>Eukaryota</taxon>
        <taxon>Viridiplantae</taxon>
        <taxon>Streptophyta</taxon>
        <taxon>Embryophyta</taxon>
        <taxon>Tracheophyta</taxon>
        <taxon>Spermatophyta</taxon>
        <taxon>Magnoliopsida</taxon>
        <taxon>Ranunculales</taxon>
        <taxon>Ranunculaceae</taxon>
        <taxon>Thalictroideae</taxon>
        <taxon>Aquilegia</taxon>
    </lineage>
</organism>
<proteinExistence type="predicted"/>
<dbReference type="InParanoid" id="A0A2G5DHB2"/>
<dbReference type="PANTHER" id="PTHR47293:SF68">
    <property type="entry name" value="JACALIN-RELATED LECTIN 3"/>
    <property type="match status" value="1"/>
</dbReference>
<dbReference type="InterPro" id="IPR001229">
    <property type="entry name" value="Jacalin-like_lectin_dom"/>
</dbReference>
<dbReference type="SUPFAM" id="SSF51101">
    <property type="entry name" value="Mannose-binding lectins"/>
    <property type="match status" value="1"/>
</dbReference>
<evidence type="ECO:0000313" key="4">
    <source>
        <dbReference type="Proteomes" id="UP000230069"/>
    </source>
</evidence>